<dbReference type="EMBL" id="CP015367">
    <property type="protein sequence ID" value="APT31943.1"/>
    <property type="molecule type" value="Genomic_DNA"/>
</dbReference>
<dbReference type="EMBL" id="FOPK01000012">
    <property type="protein sequence ID" value="SFH01151.1"/>
    <property type="molecule type" value="Genomic_DNA"/>
</dbReference>
<dbReference type="RefSeq" id="WP_075380588.1">
    <property type="nucleotide sequence ID" value="NZ_CP015367.1"/>
</dbReference>
<reference evidence="1 3" key="1">
    <citation type="submission" date="2016-04" db="EMBL/GenBank/DDBJ databases">
        <title>Complete genome sequencing and analysis of CBMB27, Methylobacterium phyllosphaerae isolated from leaf tissues of rice (Oryza sativa L.).</title>
        <authorList>
            <person name="Lee Y."/>
            <person name="Hwangbo K."/>
            <person name="Chung H."/>
            <person name="Yoo J."/>
            <person name="Kim K.Y."/>
            <person name="Sa T.M."/>
            <person name="Um Y."/>
            <person name="Madhaiyan M."/>
        </authorList>
    </citation>
    <scope>NUCLEOTIDE SEQUENCE [LARGE SCALE GENOMIC DNA]</scope>
    <source>
        <strain evidence="1 3">CBMB27</strain>
    </source>
</reference>
<evidence type="ECO:0000313" key="1">
    <source>
        <dbReference type="EMBL" id="APT31943.1"/>
    </source>
</evidence>
<evidence type="ECO:0000313" key="4">
    <source>
        <dbReference type="Proteomes" id="UP000199140"/>
    </source>
</evidence>
<name>A0AAE8HSH6_9HYPH</name>
<evidence type="ECO:0000313" key="2">
    <source>
        <dbReference type="EMBL" id="SFH01151.1"/>
    </source>
</evidence>
<protein>
    <submittedName>
        <fullName evidence="2">Uncharacterized protein</fullName>
    </submittedName>
</protein>
<dbReference type="Proteomes" id="UP000185487">
    <property type="component" value="Chromosome"/>
</dbReference>
<evidence type="ECO:0000313" key="3">
    <source>
        <dbReference type="Proteomes" id="UP000185487"/>
    </source>
</evidence>
<keyword evidence="3" id="KW-1185">Reference proteome</keyword>
<dbReference type="Proteomes" id="UP000199140">
    <property type="component" value="Unassembled WGS sequence"/>
</dbReference>
<dbReference type="KEGG" id="mphy:MCBMB27_02652"/>
<dbReference type="AlphaFoldDB" id="A0AAE8HSH6"/>
<accession>A0AAE8HSH6</accession>
<organism evidence="2 4">
    <name type="scientific">Methylobacterium phyllosphaerae</name>
    <dbReference type="NCBI Taxonomy" id="418223"/>
    <lineage>
        <taxon>Bacteria</taxon>
        <taxon>Pseudomonadati</taxon>
        <taxon>Pseudomonadota</taxon>
        <taxon>Alphaproteobacteria</taxon>
        <taxon>Hyphomicrobiales</taxon>
        <taxon>Methylobacteriaceae</taxon>
        <taxon>Methylobacterium</taxon>
    </lineage>
</organism>
<proteinExistence type="predicted"/>
<sequence>MREFALDLRAEALLLTVVETVGGDLRAAFAVLCSRASLADINGESFEAALTRAVAELFSRPAPTHAAIHAAPLEPVEDLPEPQA</sequence>
<reference evidence="2 4" key="2">
    <citation type="submission" date="2016-10" db="EMBL/GenBank/DDBJ databases">
        <authorList>
            <person name="Varghese N."/>
            <person name="Submissions S."/>
        </authorList>
    </citation>
    <scope>NUCLEOTIDE SEQUENCE [LARGE SCALE GENOMIC DNA]</scope>
    <source>
        <strain evidence="2 4">CBMB27</strain>
    </source>
</reference>
<gene>
    <name evidence="1" type="ORF">MCBMB27_02652</name>
    <name evidence="2" type="ORF">SAMN05192567_11215</name>
</gene>